<feature type="region of interest" description="Disordered" evidence="1">
    <location>
        <begin position="1"/>
        <end position="24"/>
    </location>
</feature>
<proteinExistence type="predicted"/>
<accession>A0ABR3MJ42</accession>
<reference evidence="2 3" key="1">
    <citation type="submission" date="2023-09" db="EMBL/GenBank/DDBJ databases">
        <authorList>
            <person name="Wang M."/>
        </authorList>
    </citation>
    <scope>NUCLEOTIDE SEQUENCE [LARGE SCALE GENOMIC DNA]</scope>
    <source>
        <strain evidence="2">GT-2023</strain>
        <tissue evidence="2">Liver</tissue>
    </source>
</reference>
<keyword evidence="3" id="KW-1185">Reference proteome</keyword>
<evidence type="ECO:0000313" key="2">
    <source>
        <dbReference type="EMBL" id="KAL1265058.1"/>
    </source>
</evidence>
<gene>
    <name evidence="2" type="ORF">QQF64_003085</name>
</gene>
<evidence type="ECO:0000256" key="1">
    <source>
        <dbReference type="SAM" id="MobiDB-lite"/>
    </source>
</evidence>
<comment type="caution">
    <text evidence="2">The sequence shown here is derived from an EMBL/GenBank/DDBJ whole genome shotgun (WGS) entry which is preliminary data.</text>
</comment>
<feature type="compositionally biased region" description="Basic and acidic residues" evidence="1">
    <location>
        <begin position="1"/>
        <end position="16"/>
    </location>
</feature>
<organism evidence="2 3">
    <name type="scientific">Cirrhinus molitorella</name>
    <name type="common">mud carp</name>
    <dbReference type="NCBI Taxonomy" id="172907"/>
    <lineage>
        <taxon>Eukaryota</taxon>
        <taxon>Metazoa</taxon>
        <taxon>Chordata</taxon>
        <taxon>Craniata</taxon>
        <taxon>Vertebrata</taxon>
        <taxon>Euteleostomi</taxon>
        <taxon>Actinopterygii</taxon>
        <taxon>Neopterygii</taxon>
        <taxon>Teleostei</taxon>
        <taxon>Ostariophysi</taxon>
        <taxon>Cypriniformes</taxon>
        <taxon>Cyprinidae</taxon>
        <taxon>Labeoninae</taxon>
        <taxon>Labeonini</taxon>
        <taxon>Cirrhinus</taxon>
    </lineage>
</organism>
<dbReference type="Proteomes" id="UP001558613">
    <property type="component" value="Unassembled WGS sequence"/>
</dbReference>
<dbReference type="EMBL" id="JAYMGO010000011">
    <property type="protein sequence ID" value="KAL1265058.1"/>
    <property type="molecule type" value="Genomic_DNA"/>
</dbReference>
<evidence type="ECO:0000313" key="3">
    <source>
        <dbReference type="Proteomes" id="UP001558613"/>
    </source>
</evidence>
<sequence>MEELKQTMRDVGRHMLNDPPSGAQRSRLGFLSPLLTHTQLVHSIMWTPITRPSAPGAGGATETHGFPHFCIHHIKSLTQ</sequence>
<protein>
    <submittedName>
        <fullName evidence="2">Uncharacterized protein</fullName>
    </submittedName>
</protein>
<name>A0ABR3MJ42_9TELE</name>